<dbReference type="Proteomes" id="UP000054166">
    <property type="component" value="Unassembled WGS sequence"/>
</dbReference>
<dbReference type="InParanoid" id="A0A0C3BS62"/>
<name>A0A0C3BS62_PILCF</name>
<proteinExistence type="predicted"/>
<protein>
    <submittedName>
        <fullName evidence="2">Uncharacterized protein</fullName>
    </submittedName>
</protein>
<feature type="compositionally biased region" description="Basic and acidic residues" evidence="1">
    <location>
        <begin position="686"/>
        <end position="700"/>
    </location>
</feature>
<gene>
    <name evidence="2" type="ORF">PILCRDRAFT_95226</name>
</gene>
<evidence type="ECO:0000313" key="2">
    <source>
        <dbReference type="EMBL" id="KIM89368.1"/>
    </source>
</evidence>
<feature type="region of interest" description="Disordered" evidence="1">
    <location>
        <begin position="666"/>
        <end position="700"/>
    </location>
</feature>
<evidence type="ECO:0000313" key="3">
    <source>
        <dbReference type="Proteomes" id="UP000054166"/>
    </source>
</evidence>
<accession>A0A0C3BS62</accession>
<sequence length="793" mass="89041">MAVRKQILEGQIKFLQAVELPTAKGDAAKAIQLLKSKTSDNEKLKHELSRLLERCTLEASQSKSKEMDFKTKLVAFKRQNHLLQKRCDRAPEIKAKAVKRAKSSANKENRTYKLLHKGAYSPQARELARMLVSAGCSREYVSNVIHAVCKSAGVAVQGSMSRRTVSRAILEGGIAAKIQIGHELAQAEAFTASKDGTSNKHVNYDAHHINLKVSSYSDDPDEVPTHCHRFLGIVSSPDQSAEGQAEDLVEQIDDVLKIYNKSPLAKRSGHFMRLVKAISLLKGVNTDHCSKEKKFSNIMKSKVVDAVRELLGETEVLEKSWEEIDILFDKALSGGNTPMMAWWAENDVTPPILLANHDNAAVLNNLDSLDDLTPAEQHALESTTRGGVKAASLAGAIFNHKDDKKGQQDIFKWWFKNAGIPIAFPDTSNNRYGTYCEAAGVLLLYCDKFLEFLEFVRDSKKKHVFTNMEKNLYNALKDPATLTELAVLALYAQAISHPYMRQIRGKNINMLDLAPLHLQVEQHMINVIENPNILVSADATYTTGAMDEKEWEKPDVVNAILKRMPELPHLSNVLVHFTTEFTPSGVIDSATDLQKELAWMPATNDVNEGMLGSLRQFWRFNPRATLHVFNSLAMFQRNNTQPFMNKHFKEDDHKFLMHMGREVDSSRLESKRQAKNVEYTQAKNQKKNDRDTEAAKKKAEKNNRISRIPLIFEKEVIEGLKGQKLQDQLDAFRLAGAPLPALLKDVKVVADKKKTIQNAIEQYENDKWSPIGFEGGETDGFQADNGDEENGEE</sequence>
<keyword evidence="3" id="KW-1185">Reference proteome</keyword>
<dbReference type="AlphaFoldDB" id="A0A0C3BS62"/>
<dbReference type="STRING" id="765440.A0A0C3BS62"/>
<feature type="region of interest" description="Disordered" evidence="1">
    <location>
        <begin position="767"/>
        <end position="793"/>
    </location>
</feature>
<reference evidence="2 3" key="1">
    <citation type="submission" date="2014-04" db="EMBL/GenBank/DDBJ databases">
        <authorList>
            <consortium name="DOE Joint Genome Institute"/>
            <person name="Kuo A."/>
            <person name="Tarkka M."/>
            <person name="Buscot F."/>
            <person name="Kohler A."/>
            <person name="Nagy L.G."/>
            <person name="Floudas D."/>
            <person name="Copeland A."/>
            <person name="Barry K.W."/>
            <person name="Cichocki N."/>
            <person name="Veneault-Fourrey C."/>
            <person name="LaButti K."/>
            <person name="Lindquist E.A."/>
            <person name="Lipzen A."/>
            <person name="Lundell T."/>
            <person name="Morin E."/>
            <person name="Murat C."/>
            <person name="Sun H."/>
            <person name="Tunlid A."/>
            <person name="Henrissat B."/>
            <person name="Grigoriev I.V."/>
            <person name="Hibbett D.S."/>
            <person name="Martin F."/>
            <person name="Nordberg H.P."/>
            <person name="Cantor M.N."/>
            <person name="Hua S.X."/>
        </authorList>
    </citation>
    <scope>NUCLEOTIDE SEQUENCE [LARGE SCALE GENOMIC DNA]</scope>
    <source>
        <strain evidence="2 3">F 1598</strain>
    </source>
</reference>
<evidence type="ECO:0000256" key="1">
    <source>
        <dbReference type="SAM" id="MobiDB-lite"/>
    </source>
</evidence>
<reference evidence="3" key="2">
    <citation type="submission" date="2015-01" db="EMBL/GenBank/DDBJ databases">
        <title>Evolutionary Origins and Diversification of the Mycorrhizal Mutualists.</title>
        <authorList>
            <consortium name="DOE Joint Genome Institute"/>
            <consortium name="Mycorrhizal Genomics Consortium"/>
            <person name="Kohler A."/>
            <person name="Kuo A."/>
            <person name="Nagy L.G."/>
            <person name="Floudas D."/>
            <person name="Copeland A."/>
            <person name="Barry K.W."/>
            <person name="Cichocki N."/>
            <person name="Veneault-Fourrey C."/>
            <person name="LaButti K."/>
            <person name="Lindquist E.A."/>
            <person name="Lipzen A."/>
            <person name="Lundell T."/>
            <person name="Morin E."/>
            <person name="Murat C."/>
            <person name="Riley R."/>
            <person name="Ohm R."/>
            <person name="Sun H."/>
            <person name="Tunlid A."/>
            <person name="Henrissat B."/>
            <person name="Grigoriev I.V."/>
            <person name="Hibbett D.S."/>
            <person name="Martin F."/>
        </authorList>
    </citation>
    <scope>NUCLEOTIDE SEQUENCE [LARGE SCALE GENOMIC DNA]</scope>
    <source>
        <strain evidence="3">F 1598</strain>
    </source>
</reference>
<dbReference type="HOGENOM" id="CLU_006824_1_0_1"/>
<dbReference type="OrthoDB" id="3052721at2759"/>
<organism evidence="2 3">
    <name type="scientific">Piloderma croceum (strain F 1598)</name>
    <dbReference type="NCBI Taxonomy" id="765440"/>
    <lineage>
        <taxon>Eukaryota</taxon>
        <taxon>Fungi</taxon>
        <taxon>Dikarya</taxon>
        <taxon>Basidiomycota</taxon>
        <taxon>Agaricomycotina</taxon>
        <taxon>Agaricomycetes</taxon>
        <taxon>Agaricomycetidae</taxon>
        <taxon>Atheliales</taxon>
        <taxon>Atheliaceae</taxon>
        <taxon>Piloderma</taxon>
    </lineage>
</organism>
<dbReference type="EMBL" id="KN832975">
    <property type="protein sequence ID" value="KIM89368.1"/>
    <property type="molecule type" value="Genomic_DNA"/>
</dbReference>